<dbReference type="Proteomes" id="UP000829685">
    <property type="component" value="Unassembled WGS sequence"/>
</dbReference>
<dbReference type="PANTHER" id="PTHR33337">
    <property type="entry name" value="GFA DOMAIN-CONTAINING PROTEIN"/>
    <property type="match status" value="1"/>
</dbReference>
<proteinExistence type="inferred from homology"/>
<dbReference type="SUPFAM" id="SSF51316">
    <property type="entry name" value="Mss4-like"/>
    <property type="match status" value="1"/>
</dbReference>
<dbReference type="Gene3D" id="3.90.1590.10">
    <property type="entry name" value="glutathione-dependent formaldehyde- activating enzyme (gfa)"/>
    <property type="match status" value="1"/>
</dbReference>
<evidence type="ECO:0000256" key="2">
    <source>
        <dbReference type="ARBA" id="ARBA00022723"/>
    </source>
</evidence>
<evidence type="ECO:0000256" key="3">
    <source>
        <dbReference type="ARBA" id="ARBA00022833"/>
    </source>
</evidence>
<dbReference type="GO" id="GO:0046872">
    <property type="term" value="F:metal ion binding"/>
    <property type="evidence" value="ECO:0007669"/>
    <property type="project" value="UniProtKB-KW"/>
</dbReference>
<organism evidence="7 8">
    <name type="scientific">Neoarthrinium moseri</name>
    <dbReference type="NCBI Taxonomy" id="1658444"/>
    <lineage>
        <taxon>Eukaryota</taxon>
        <taxon>Fungi</taxon>
        <taxon>Dikarya</taxon>
        <taxon>Ascomycota</taxon>
        <taxon>Pezizomycotina</taxon>
        <taxon>Sordariomycetes</taxon>
        <taxon>Xylariomycetidae</taxon>
        <taxon>Amphisphaeriales</taxon>
        <taxon>Apiosporaceae</taxon>
        <taxon>Neoarthrinium</taxon>
    </lineage>
</organism>
<protein>
    <recommendedName>
        <fullName evidence="6">CENP-V/GFA domain-containing protein</fullName>
    </recommendedName>
</protein>
<keyword evidence="2" id="KW-0479">Metal-binding</keyword>
<evidence type="ECO:0000256" key="1">
    <source>
        <dbReference type="ARBA" id="ARBA00005495"/>
    </source>
</evidence>
<accession>A0A9P9WV64</accession>
<dbReference type="EMBL" id="JAFIMR010000004">
    <property type="protein sequence ID" value="KAI1879625.1"/>
    <property type="molecule type" value="Genomic_DNA"/>
</dbReference>
<evidence type="ECO:0000259" key="6">
    <source>
        <dbReference type="PROSITE" id="PS51891"/>
    </source>
</evidence>
<dbReference type="PANTHER" id="PTHR33337:SF39">
    <property type="entry name" value="DUF636 DOMAIN PROTEIN (AFU_ORTHOLOGUE AFUA_6G11530)"/>
    <property type="match status" value="1"/>
</dbReference>
<gene>
    <name evidence="7" type="ORF">JX265_002579</name>
</gene>
<evidence type="ECO:0000256" key="5">
    <source>
        <dbReference type="SAM" id="MobiDB-lite"/>
    </source>
</evidence>
<evidence type="ECO:0000256" key="4">
    <source>
        <dbReference type="ARBA" id="ARBA00023239"/>
    </source>
</evidence>
<sequence length="164" mass="17506">MATSTNERTGSCLCGAIQVRITGEPIFTNLCHCTSCKKASGSTVVSIAAYRSEDVTYTANPPDALKTYNDGSPESGRVLERAFCGICGSRVRNASLSFPGSVALPTGILDGDKEDLKPKYELFCASRENWMADVPGTEQFATMPPPGFQAPKPGEKQGTWSLES</sequence>
<name>A0A9P9WV64_9PEZI</name>
<dbReference type="GO" id="GO:0016846">
    <property type="term" value="F:carbon-sulfur lyase activity"/>
    <property type="evidence" value="ECO:0007669"/>
    <property type="project" value="InterPro"/>
</dbReference>
<keyword evidence="8" id="KW-1185">Reference proteome</keyword>
<evidence type="ECO:0000313" key="8">
    <source>
        <dbReference type="Proteomes" id="UP000829685"/>
    </source>
</evidence>
<comment type="caution">
    <text evidence="7">The sequence shown here is derived from an EMBL/GenBank/DDBJ whole genome shotgun (WGS) entry which is preliminary data.</text>
</comment>
<comment type="similarity">
    <text evidence="1">Belongs to the Gfa family.</text>
</comment>
<dbReference type="Pfam" id="PF04828">
    <property type="entry name" value="GFA"/>
    <property type="match status" value="1"/>
</dbReference>
<keyword evidence="4" id="KW-0456">Lyase</keyword>
<feature type="domain" description="CENP-V/GFA" evidence="6">
    <location>
        <begin position="8"/>
        <end position="121"/>
    </location>
</feature>
<dbReference type="InterPro" id="IPR011057">
    <property type="entry name" value="Mss4-like_sf"/>
</dbReference>
<evidence type="ECO:0000313" key="7">
    <source>
        <dbReference type="EMBL" id="KAI1879625.1"/>
    </source>
</evidence>
<dbReference type="AlphaFoldDB" id="A0A9P9WV64"/>
<reference evidence="7" key="1">
    <citation type="submission" date="2021-03" db="EMBL/GenBank/DDBJ databases">
        <title>Revisited historic fungal species revealed as producer of novel bioactive compounds through whole genome sequencing and comparative genomics.</title>
        <authorList>
            <person name="Vignolle G.A."/>
            <person name="Hochenegger N."/>
            <person name="Mach R.L."/>
            <person name="Mach-Aigner A.R."/>
            <person name="Javad Rahimi M."/>
            <person name="Salim K.A."/>
            <person name="Chan C.M."/>
            <person name="Lim L.B.L."/>
            <person name="Cai F."/>
            <person name="Druzhinina I.S."/>
            <person name="U'Ren J.M."/>
            <person name="Derntl C."/>
        </authorList>
    </citation>
    <scope>NUCLEOTIDE SEQUENCE</scope>
    <source>
        <strain evidence="7">TUCIM 5799</strain>
    </source>
</reference>
<keyword evidence="3" id="KW-0862">Zinc</keyword>
<dbReference type="PROSITE" id="PS51891">
    <property type="entry name" value="CENP_V_GFA"/>
    <property type="match status" value="1"/>
</dbReference>
<feature type="region of interest" description="Disordered" evidence="5">
    <location>
        <begin position="139"/>
        <end position="164"/>
    </location>
</feature>
<dbReference type="InterPro" id="IPR006913">
    <property type="entry name" value="CENP-V/GFA"/>
</dbReference>